<sequence length="79" mass="9043">MELSVKTARVNAGVTQEVAARYLGLSLTGYAKKERGKSKFYVDEILVLSELYGVDYRIFFKSTCHKKTQTDVYSKEKVR</sequence>
<evidence type="ECO:0000259" key="1">
    <source>
        <dbReference type="PROSITE" id="PS50943"/>
    </source>
</evidence>
<proteinExistence type="predicted"/>
<dbReference type="EMBL" id="JARQGV010000004">
    <property type="protein sequence ID" value="MDT2252474.1"/>
    <property type="molecule type" value="Genomic_DNA"/>
</dbReference>
<feature type="domain" description="HTH cro/C1-type" evidence="1">
    <location>
        <begin position="5"/>
        <end position="59"/>
    </location>
</feature>
<reference evidence="2" key="2">
    <citation type="submission" date="2023-03" db="EMBL/GenBank/DDBJ databases">
        <authorList>
            <person name="Obshta O."/>
            <person name="Zabrodski M.W."/>
            <person name="Soomro T."/>
            <person name="Wilson G."/>
            <person name="Masood F."/>
            <person name="Thebeau J."/>
            <person name="Bezerra Da Silva M.C."/>
            <person name="Raza F."/>
            <person name="Biganski S."/>
            <person name="Jose M."/>
            <person name="Camilli M."/>
            <person name="Kozii I.V."/>
            <person name="Kozii R.V."/>
            <person name="Simko E."/>
            <person name="Wood S.C."/>
        </authorList>
    </citation>
    <scope>NUCLEOTIDE SEQUENCE</scope>
    <source>
        <strain evidence="2">PL001</strain>
    </source>
</reference>
<accession>A0AAP5JUW3</accession>
<name>A0AAP5JUW3_9BACL</name>
<evidence type="ECO:0000313" key="2">
    <source>
        <dbReference type="EMBL" id="MDT2252474.1"/>
    </source>
</evidence>
<reference evidence="2" key="1">
    <citation type="journal article" date="2023" name="J. Vet. Diagn. Invest.">
        <title>Oxytetracycline-resistant Paenibacillus larvae identified in commercial beekeeping operations in Saskatchewan using pooled honey sampling.</title>
        <authorList>
            <person name="Obshta O."/>
            <person name="Zabrodski M.W."/>
            <person name="Soomro T."/>
            <person name="Wilson G."/>
            <person name="Masood F."/>
            <person name="Thebeau J."/>
            <person name="Silva M.C.B."/>
            <person name="Biganski S."/>
            <person name="Kozii I.V."/>
            <person name="Koziy R.V."/>
            <person name="Raza M.F."/>
            <person name="Jose M.S."/>
            <person name="Simko E."/>
            <person name="Wood S.C."/>
        </authorList>
    </citation>
    <scope>NUCLEOTIDE SEQUENCE</scope>
    <source>
        <strain evidence="2">PL001</strain>
    </source>
</reference>
<dbReference type="SMART" id="SM00530">
    <property type="entry name" value="HTH_XRE"/>
    <property type="match status" value="1"/>
</dbReference>
<dbReference type="InterPro" id="IPR010982">
    <property type="entry name" value="Lambda_DNA-bd_dom_sf"/>
</dbReference>
<comment type="caution">
    <text evidence="2">The sequence shown here is derived from an EMBL/GenBank/DDBJ whole genome shotgun (WGS) entry which is preliminary data.</text>
</comment>
<dbReference type="SUPFAM" id="SSF47413">
    <property type="entry name" value="lambda repressor-like DNA-binding domains"/>
    <property type="match status" value="1"/>
</dbReference>
<dbReference type="CDD" id="cd00093">
    <property type="entry name" value="HTH_XRE"/>
    <property type="match status" value="1"/>
</dbReference>
<dbReference type="RefSeq" id="WP_311845753.1">
    <property type="nucleotide sequence ID" value="NZ_JARQGC010000227.1"/>
</dbReference>
<evidence type="ECO:0000313" key="3">
    <source>
        <dbReference type="Proteomes" id="UP001259239"/>
    </source>
</evidence>
<dbReference type="AlphaFoldDB" id="A0AAP5JUW3"/>
<protein>
    <submittedName>
        <fullName evidence="2">Helix-turn-helix transcriptional regulator</fullName>
    </submittedName>
</protein>
<dbReference type="Proteomes" id="UP001259239">
    <property type="component" value="Unassembled WGS sequence"/>
</dbReference>
<dbReference type="GO" id="GO:0003677">
    <property type="term" value="F:DNA binding"/>
    <property type="evidence" value="ECO:0007669"/>
    <property type="project" value="InterPro"/>
</dbReference>
<organism evidence="2 3">
    <name type="scientific">Paenibacillus larvae</name>
    <dbReference type="NCBI Taxonomy" id="1464"/>
    <lineage>
        <taxon>Bacteria</taxon>
        <taxon>Bacillati</taxon>
        <taxon>Bacillota</taxon>
        <taxon>Bacilli</taxon>
        <taxon>Bacillales</taxon>
        <taxon>Paenibacillaceae</taxon>
        <taxon>Paenibacillus</taxon>
    </lineage>
</organism>
<gene>
    <name evidence="2" type="ORF">P7H09_14735</name>
</gene>
<dbReference type="Pfam" id="PF01381">
    <property type="entry name" value="HTH_3"/>
    <property type="match status" value="1"/>
</dbReference>
<dbReference type="InterPro" id="IPR001387">
    <property type="entry name" value="Cro/C1-type_HTH"/>
</dbReference>
<dbReference type="Gene3D" id="1.10.260.40">
    <property type="entry name" value="lambda repressor-like DNA-binding domains"/>
    <property type="match status" value="1"/>
</dbReference>
<dbReference type="PROSITE" id="PS50943">
    <property type="entry name" value="HTH_CROC1"/>
    <property type="match status" value="1"/>
</dbReference>